<evidence type="ECO:0000313" key="4">
    <source>
        <dbReference type="Proteomes" id="UP000267223"/>
    </source>
</evidence>
<proteinExistence type="predicted"/>
<keyword evidence="1" id="KW-0472">Membrane</keyword>
<feature type="transmembrane region" description="Helical" evidence="1">
    <location>
        <begin position="54"/>
        <end position="74"/>
    </location>
</feature>
<reference evidence="3 4" key="1">
    <citation type="submission" date="2018-11" db="EMBL/GenBank/DDBJ databases">
        <title>Draft genome sequence of Ferruginibacter sp. BO-59.</title>
        <authorList>
            <person name="Im W.T."/>
        </authorList>
    </citation>
    <scope>NUCLEOTIDE SEQUENCE [LARGE SCALE GENOMIC DNA]</scope>
    <source>
        <strain evidence="3 4">BO-59</strain>
    </source>
</reference>
<evidence type="ECO:0000256" key="1">
    <source>
        <dbReference type="SAM" id="Phobius"/>
    </source>
</evidence>
<feature type="transmembrane region" description="Helical" evidence="1">
    <location>
        <begin position="86"/>
        <end position="105"/>
    </location>
</feature>
<dbReference type="PANTHER" id="PTHR31061">
    <property type="entry name" value="LD22376P"/>
    <property type="match status" value="1"/>
</dbReference>
<comment type="caution">
    <text evidence="3">The sequence shown here is derived from an EMBL/GenBank/DDBJ whole genome shotgun (WGS) entry which is preliminary data.</text>
</comment>
<evidence type="ECO:0000313" key="3">
    <source>
        <dbReference type="EMBL" id="RNI37515.1"/>
    </source>
</evidence>
<feature type="transmembrane region" description="Helical" evidence="1">
    <location>
        <begin position="12"/>
        <end position="34"/>
    </location>
</feature>
<name>A0A3M9NJ95_9BACT</name>
<protein>
    <submittedName>
        <fullName evidence="3">DUF5009 domain-containing protein</fullName>
    </submittedName>
</protein>
<sequence length="402" mass="46042">MADSLIKKERFYSLDVFRGATVCLMIMVNNPGSWEHIYAPLDHAEWHGITPTDLVFPFFLFAVGNALAFVMPRLEEGGHKVFWKKIIRRTLLIFFIGLFLNWMPFVKWNDGSLVFKAWSYVDVDGNPQGIRIMGVLQRIALAYFFASVIIYFLKTRMAFVLSCILLLAYWLVCVVSNPADPFSLYGWFGTHIDKAILGPAHMYHGEIREGRPVVFDPEGWASTVGAIVQVVFGYFAGDYIIKKGKNAQMLNGLFVAGAFLLFAGYVWDMVFPINKKIWTSSYVVYTTGLGMIILAVMIYLIEFKKHKGWLSKFFDVFGKNPLFIFVLSGFLPRLLALIRIPSKGVEGGETFITPFGWFYEHICKPLLPGNLENGSLFYAFCMITFYWAIVYWMDKKKIYIKV</sequence>
<organism evidence="3 4">
    <name type="scientific">Hanamia caeni</name>
    <dbReference type="NCBI Taxonomy" id="2294116"/>
    <lineage>
        <taxon>Bacteria</taxon>
        <taxon>Pseudomonadati</taxon>
        <taxon>Bacteroidota</taxon>
        <taxon>Chitinophagia</taxon>
        <taxon>Chitinophagales</taxon>
        <taxon>Chitinophagaceae</taxon>
        <taxon>Hanamia</taxon>
    </lineage>
</organism>
<dbReference type="Proteomes" id="UP000267223">
    <property type="component" value="Unassembled WGS sequence"/>
</dbReference>
<feature type="domain" description="Heparan-alpha-glucosaminide N-acetyltransferase catalytic" evidence="2">
    <location>
        <begin position="10"/>
        <end position="189"/>
    </location>
</feature>
<keyword evidence="1" id="KW-0812">Transmembrane</keyword>
<gene>
    <name evidence="3" type="ORF">EFY79_07635</name>
</gene>
<evidence type="ECO:0000259" key="2">
    <source>
        <dbReference type="Pfam" id="PF07786"/>
    </source>
</evidence>
<feature type="transmembrane region" description="Helical" evidence="1">
    <location>
        <begin position="282"/>
        <end position="301"/>
    </location>
</feature>
<feature type="transmembrane region" description="Helical" evidence="1">
    <location>
        <begin position="322"/>
        <end position="340"/>
    </location>
</feature>
<feature type="transmembrane region" description="Helical" evidence="1">
    <location>
        <begin position="135"/>
        <end position="153"/>
    </location>
</feature>
<feature type="transmembrane region" description="Helical" evidence="1">
    <location>
        <begin position="375"/>
        <end position="393"/>
    </location>
</feature>
<dbReference type="AlphaFoldDB" id="A0A3M9NJ95"/>
<keyword evidence="1" id="KW-1133">Transmembrane helix</keyword>
<feature type="transmembrane region" description="Helical" evidence="1">
    <location>
        <begin position="249"/>
        <end position="267"/>
    </location>
</feature>
<dbReference type="InterPro" id="IPR012429">
    <property type="entry name" value="HGSNAT_cat"/>
</dbReference>
<keyword evidence="4" id="KW-1185">Reference proteome</keyword>
<dbReference type="OrthoDB" id="9788724at2"/>
<dbReference type="Pfam" id="PF07786">
    <property type="entry name" value="HGSNAT_cat"/>
    <property type="match status" value="1"/>
</dbReference>
<feature type="transmembrane region" description="Helical" evidence="1">
    <location>
        <begin position="158"/>
        <end position="179"/>
    </location>
</feature>
<feature type="transmembrane region" description="Helical" evidence="1">
    <location>
        <begin position="219"/>
        <end position="237"/>
    </location>
</feature>
<dbReference type="PANTHER" id="PTHR31061:SF24">
    <property type="entry name" value="LD22376P"/>
    <property type="match status" value="1"/>
</dbReference>
<accession>A0A3M9NJ95</accession>
<dbReference type="EMBL" id="RJJR01000005">
    <property type="protein sequence ID" value="RNI37515.1"/>
    <property type="molecule type" value="Genomic_DNA"/>
</dbReference>